<accession>A0A3N2G646</accession>
<name>A0A3N2G646_9PSEU</name>
<evidence type="ECO:0000313" key="3">
    <source>
        <dbReference type="Proteomes" id="UP000274843"/>
    </source>
</evidence>
<dbReference type="AlphaFoldDB" id="A0A3N2G646"/>
<dbReference type="RefSeq" id="WP_167499278.1">
    <property type="nucleotide sequence ID" value="NZ_RKHY01000002.1"/>
</dbReference>
<protein>
    <submittedName>
        <fullName evidence="2">Uncharacterized protein</fullName>
    </submittedName>
</protein>
<evidence type="ECO:0000256" key="1">
    <source>
        <dbReference type="SAM" id="Coils"/>
    </source>
</evidence>
<keyword evidence="3" id="KW-1185">Reference proteome</keyword>
<evidence type="ECO:0000313" key="2">
    <source>
        <dbReference type="EMBL" id="ROS32122.1"/>
    </source>
</evidence>
<sequence>MAAAVPLGTTWEDLEDAAKKTVWDGYHRYLMAREHTRRFLDTNNLIVDLDVGKASALEEFKRVHRALDVLKELQEQIRRRLENIRRADRLAAADTSDPDVDSVVVIGDGDSSAVGPVVIGTRPTPTPMAPPP</sequence>
<organism evidence="2 3">
    <name type="scientific">Amycolatopsis thermoflava</name>
    <dbReference type="NCBI Taxonomy" id="84480"/>
    <lineage>
        <taxon>Bacteria</taxon>
        <taxon>Bacillati</taxon>
        <taxon>Actinomycetota</taxon>
        <taxon>Actinomycetes</taxon>
        <taxon>Pseudonocardiales</taxon>
        <taxon>Pseudonocardiaceae</taxon>
        <taxon>Amycolatopsis</taxon>
        <taxon>Amycolatopsis methanolica group</taxon>
    </lineage>
</organism>
<feature type="coiled-coil region" evidence="1">
    <location>
        <begin position="63"/>
        <end position="90"/>
    </location>
</feature>
<gene>
    <name evidence="2" type="ORF">EDD35_7869</name>
</gene>
<comment type="caution">
    <text evidence="2">The sequence shown here is derived from an EMBL/GenBank/DDBJ whole genome shotgun (WGS) entry which is preliminary data.</text>
</comment>
<proteinExistence type="predicted"/>
<dbReference type="GeneID" id="301849352"/>
<keyword evidence="1" id="KW-0175">Coiled coil</keyword>
<dbReference type="EMBL" id="RKHY01000002">
    <property type="protein sequence ID" value="ROS32122.1"/>
    <property type="molecule type" value="Genomic_DNA"/>
</dbReference>
<reference evidence="2 3" key="1">
    <citation type="submission" date="2018-11" db="EMBL/GenBank/DDBJ databases">
        <title>Sequencing the genomes of 1000 actinobacteria strains.</title>
        <authorList>
            <person name="Klenk H.-P."/>
        </authorList>
    </citation>
    <scope>NUCLEOTIDE SEQUENCE [LARGE SCALE GENOMIC DNA]</scope>
    <source>
        <strain evidence="2 3">DSM 44348</strain>
    </source>
</reference>
<dbReference type="Proteomes" id="UP000274843">
    <property type="component" value="Unassembled WGS sequence"/>
</dbReference>